<gene>
    <name evidence="2" type="ORF">ANE_LOCUS14258</name>
</gene>
<dbReference type="Proteomes" id="UP000489600">
    <property type="component" value="Unassembled WGS sequence"/>
</dbReference>
<accession>A0A565BR12</accession>
<evidence type="ECO:0000313" key="2">
    <source>
        <dbReference type="EMBL" id="VVB03814.1"/>
    </source>
</evidence>
<dbReference type="AlphaFoldDB" id="A0A565BR12"/>
<feature type="compositionally biased region" description="Acidic residues" evidence="1">
    <location>
        <begin position="135"/>
        <end position="155"/>
    </location>
</feature>
<proteinExistence type="predicted"/>
<organism evidence="2 3">
    <name type="scientific">Arabis nemorensis</name>
    <dbReference type="NCBI Taxonomy" id="586526"/>
    <lineage>
        <taxon>Eukaryota</taxon>
        <taxon>Viridiplantae</taxon>
        <taxon>Streptophyta</taxon>
        <taxon>Embryophyta</taxon>
        <taxon>Tracheophyta</taxon>
        <taxon>Spermatophyta</taxon>
        <taxon>Magnoliopsida</taxon>
        <taxon>eudicotyledons</taxon>
        <taxon>Gunneridae</taxon>
        <taxon>Pentapetalae</taxon>
        <taxon>rosids</taxon>
        <taxon>malvids</taxon>
        <taxon>Brassicales</taxon>
        <taxon>Brassicaceae</taxon>
        <taxon>Arabideae</taxon>
        <taxon>Arabis</taxon>
    </lineage>
</organism>
<name>A0A565BR12_9BRAS</name>
<evidence type="ECO:0000313" key="3">
    <source>
        <dbReference type="Proteomes" id="UP000489600"/>
    </source>
</evidence>
<protein>
    <submittedName>
        <fullName evidence="2">Uncharacterized protein</fullName>
    </submittedName>
</protein>
<keyword evidence="3" id="KW-1185">Reference proteome</keyword>
<dbReference type="EMBL" id="CABITT030000005">
    <property type="protein sequence ID" value="VVB03814.1"/>
    <property type="molecule type" value="Genomic_DNA"/>
</dbReference>
<evidence type="ECO:0000256" key="1">
    <source>
        <dbReference type="SAM" id="MobiDB-lite"/>
    </source>
</evidence>
<feature type="region of interest" description="Disordered" evidence="1">
    <location>
        <begin position="127"/>
        <end position="155"/>
    </location>
</feature>
<reference evidence="2" key="1">
    <citation type="submission" date="2019-07" db="EMBL/GenBank/DDBJ databases">
        <authorList>
            <person name="Dittberner H."/>
        </authorList>
    </citation>
    <scope>NUCLEOTIDE SEQUENCE [LARGE SCALE GENOMIC DNA]</scope>
</reference>
<sequence length="155" mass="17092">MVYTRDLHSRLLQSLHSRHACFLSSIRICFVTIHTLHDLLAPAHKLLWYVPPQADVVLPQVDVEANVARALGIFSGGGRVWTTERHTAFTTARFSLPVHMRIATYIGEAPELAVVAQEVDAYVEAQEGDSQVEAQEGDAQVEAEEGDSQVEAEEG</sequence>
<comment type="caution">
    <text evidence="2">The sequence shown here is derived from an EMBL/GenBank/DDBJ whole genome shotgun (WGS) entry which is preliminary data.</text>
</comment>